<keyword evidence="2" id="KW-0732">Signal</keyword>
<gene>
    <name evidence="3" type="ORF">L798_02925</name>
</gene>
<proteinExistence type="predicted"/>
<dbReference type="EMBL" id="KK852525">
    <property type="protein sequence ID" value="KDR22071.1"/>
    <property type="molecule type" value="Genomic_DNA"/>
</dbReference>
<reference evidence="3 4" key="1">
    <citation type="journal article" date="2014" name="Nat. Commun.">
        <title>Molecular traces of alternative social organization in a termite genome.</title>
        <authorList>
            <person name="Terrapon N."/>
            <person name="Li C."/>
            <person name="Robertson H.M."/>
            <person name="Ji L."/>
            <person name="Meng X."/>
            <person name="Booth W."/>
            <person name="Chen Z."/>
            <person name="Childers C.P."/>
            <person name="Glastad K.M."/>
            <person name="Gokhale K."/>
            <person name="Gowin J."/>
            <person name="Gronenberg W."/>
            <person name="Hermansen R.A."/>
            <person name="Hu H."/>
            <person name="Hunt B.G."/>
            <person name="Huylmans A.K."/>
            <person name="Khalil S.M."/>
            <person name="Mitchell R.D."/>
            <person name="Munoz-Torres M.C."/>
            <person name="Mustard J.A."/>
            <person name="Pan H."/>
            <person name="Reese J.T."/>
            <person name="Scharf M.E."/>
            <person name="Sun F."/>
            <person name="Vogel H."/>
            <person name="Xiao J."/>
            <person name="Yang W."/>
            <person name="Yang Z."/>
            <person name="Yang Z."/>
            <person name="Zhou J."/>
            <person name="Zhu J."/>
            <person name="Brent C.S."/>
            <person name="Elsik C.G."/>
            <person name="Goodisman M.A."/>
            <person name="Liberles D.A."/>
            <person name="Roe R.M."/>
            <person name="Vargo E.L."/>
            <person name="Vilcinskas A."/>
            <person name="Wang J."/>
            <person name="Bornberg-Bauer E."/>
            <person name="Korb J."/>
            <person name="Zhang G."/>
            <person name="Liebig J."/>
        </authorList>
    </citation>
    <scope>NUCLEOTIDE SEQUENCE [LARGE SCALE GENOMIC DNA]</scope>
    <source>
        <tissue evidence="3">Whole organism</tissue>
    </source>
</reference>
<dbReference type="AlphaFoldDB" id="A0A067RDY4"/>
<evidence type="ECO:0000313" key="4">
    <source>
        <dbReference type="Proteomes" id="UP000027135"/>
    </source>
</evidence>
<evidence type="ECO:0000256" key="1">
    <source>
        <dbReference type="SAM" id="MobiDB-lite"/>
    </source>
</evidence>
<evidence type="ECO:0000256" key="2">
    <source>
        <dbReference type="SAM" id="SignalP"/>
    </source>
</evidence>
<accession>A0A067RDY4</accession>
<name>A0A067RDY4_ZOONE</name>
<keyword evidence="4" id="KW-1185">Reference proteome</keyword>
<organism evidence="3 4">
    <name type="scientific">Zootermopsis nevadensis</name>
    <name type="common">Dampwood termite</name>
    <dbReference type="NCBI Taxonomy" id="136037"/>
    <lineage>
        <taxon>Eukaryota</taxon>
        <taxon>Metazoa</taxon>
        <taxon>Ecdysozoa</taxon>
        <taxon>Arthropoda</taxon>
        <taxon>Hexapoda</taxon>
        <taxon>Insecta</taxon>
        <taxon>Pterygota</taxon>
        <taxon>Neoptera</taxon>
        <taxon>Polyneoptera</taxon>
        <taxon>Dictyoptera</taxon>
        <taxon>Blattodea</taxon>
        <taxon>Blattoidea</taxon>
        <taxon>Termitoidae</taxon>
        <taxon>Termopsidae</taxon>
        <taxon>Zootermopsis</taxon>
    </lineage>
</organism>
<feature type="signal peptide" evidence="2">
    <location>
        <begin position="1"/>
        <end position="19"/>
    </location>
</feature>
<feature type="compositionally biased region" description="Low complexity" evidence="1">
    <location>
        <begin position="108"/>
        <end position="129"/>
    </location>
</feature>
<protein>
    <submittedName>
        <fullName evidence="3">Uncharacterized protein</fullName>
    </submittedName>
</protein>
<dbReference type="InParanoid" id="A0A067RDY4"/>
<dbReference type="Proteomes" id="UP000027135">
    <property type="component" value="Unassembled WGS sequence"/>
</dbReference>
<evidence type="ECO:0000313" key="3">
    <source>
        <dbReference type="EMBL" id="KDR22071.1"/>
    </source>
</evidence>
<sequence length="129" mass="14101">MKVDIVLLVFLTAARMTLSLSTGRVFTLIDKFNLRYEHQNRTVANEVNETGRNLVNEQHNRRARCLDLFDWLFDYLEPETTSFTTTTTGNAVTSTVTTTAVGNGGGSTISSVTTSPSAATTTTTSTEMP</sequence>
<feature type="chain" id="PRO_5001648126" evidence="2">
    <location>
        <begin position="20"/>
        <end position="129"/>
    </location>
</feature>
<feature type="region of interest" description="Disordered" evidence="1">
    <location>
        <begin position="100"/>
        <end position="129"/>
    </location>
</feature>